<protein>
    <recommendedName>
        <fullName evidence="3">BTB domain-containing protein</fullName>
    </recommendedName>
</protein>
<dbReference type="Gene3D" id="3.30.710.10">
    <property type="entry name" value="Potassium Channel Kv1.1, Chain A"/>
    <property type="match status" value="1"/>
</dbReference>
<dbReference type="Proteomes" id="UP000620124">
    <property type="component" value="Unassembled WGS sequence"/>
</dbReference>
<gene>
    <name evidence="1" type="ORF">MVEN_01354700</name>
</gene>
<evidence type="ECO:0008006" key="3">
    <source>
        <dbReference type="Google" id="ProtNLM"/>
    </source>
</evidence>
<comment type="caution">
    <text evidence="1">The sequence shown here is derived from an EMBL/GenBank/DDBJ whole genome shotgun (WGS) entry which is preliminary data.</text>
</comment>
<dbReference type="InterPro" id="IPR011333">
    <property type="entry name" value="SKP1/BTB/POZ_sf"/>
</dbReference>
<organism evidence="1 2">
    <name type="scientific">Mycena venus</name>
    <dbReference type="NCBI Taxonomy" id="2733690"/>
    <lineage>
        <taxon>Eukaryota</taxon>
        <taxon>Fungi</taxon>
        <taxon>Dikarya</taxon>
        <taxon>Basidiomycota</taxon>
        <taxon>Agaricomycotina</taxon>
        <taxon>Agaricomycetes</taxon>
        <taxon>Agaricomycetidae</taxon>
        <taxon>Agaricales</taxon>
        <taxon>Marasmiineae</taxon>
        <taxon>Mycenaceae</taxon>
        <taxon>Mycena</taxon>
    </lineage>
</organism>
<keyword evidence="2" id="KW-1185">Reference proteome</keyword>
<name>A0A8H6Y1H9_9AGAR</name>
<evidence type="ECO:0000313" key="1">
    <source>
        <dbReference type="EMBL" id="KAF7350491.1"/>
    </source>
</evidence>
<dbReference type="OrthoDB" id="3057577at2759"/>
<reference evidence="1" key="1">
    <citation type="submission" date="2020-05" db="EMBL/GenBank/DDBJ databases">
        <title>Mycena genomes resolve the evolution of fungal bioluminescence.</title>
        <authorList>
            <person name="Tsai I.J."/>
        </authorList>
    </citation>
    <scope>NUCLEOTIDE SEQUENCE</scope>
    <source>
        <strain evidence="1">CCC161011</strain>
    </source>
</reference>
<sequence length="270" mass="30393">MDDPLKNLTEVRGCQSDECALEADIYLRSSDGILFKAHSKNLELYSGGFPPAQFADVGDDEREVVQMSETSSVLALLLQYVHNQRQPDSSRFKFETLAGLAEAAEKYLVFSAMEVCKIQMRLSIPTNPMRVLAYAVKHGYPELRDVAAPLTISASLQSVDAVLHDMPAVLIAWVKYREGFIQALHFTFKRPPIVLHRGGLSTCELWEPFQQEIVAKGVDGKLERLKQFQACVEDELHHLKDCTHCIKRARTWGKTVADRVDLLPPFSSFL</sequence>
<evidence type="ECO:0000313" key="2">
    <source>
        <dbReference type="Proteomes" id="UP000620124"/>
    </source>
</evidence>
<proteinExistence type="predicted"/>
<dbReference type="EMBL" id="JACAZI010000010">
    <property type="protein sequence ID" value="KAF7350491.1"/>
    <property type="molecule type" value="Genomic_DNA"/>
</dbReference>
<dbReference type="AlphaFoldDB" id="A0A8H6Y1H9"/>
<accession>A0A8H6Y1H9</accession>